<proteinExistence type="predicted"/>
<accession>A0AAU9WMK0</accession>
<evidence type="ECO:0000313" key="1">
    <source>
        <dbReference type="EMBL" id="CAH3119349.1"/>
    </source>
</evidence>
<dbReference type="AlphaFoldDB" id="A0AAU9WMK0"/>
<dbReference type="Proteomes" id="UP001159428">
    <property type="component" value="Unassembled WGS sequence"/>
</dbReference>
<evidence type="ECO:0000313" key="2">
    <source>
        <dbReference type="Proteomes" id="UP001159428"/>
    </source>
</evidence>
<sequence length="446" mass="51211">MSQFKKRIHLFNCDNTYKLEPVEKLLEKCGIDVELVEKHYFRLPKMSEMVDRIPILAMDMAFFVVHAHECVLSINEEGAGFGYAKIYRALLKATGGDVIIVIGGDNKYKGEDEEEREVISRWAKRKVFSQFSEEYLDGRKSFIFSWNKKHREIHEQALLHHFDPNKNGLKFEYQPDQRKEQPEAATPPPSRLEEVIHPFRRCFSLSGEQQYESEPPLKPESSLRHYEAVTGAREIKECRAEGSNISRKKASTTTANNQGAGSEEIFRPRTGETIARLSYSLESQYAYFFLKIIFKCTTFRLSLSLELSILGCNVSCESVDDAKKVFARVLPSLRLSKDPFVGNLPITKVEEYLRDYHFRFSVLMVDGYTVRDGCDDQRSKELQRLVRLAVDQVVEKVIILVCNGQSTTNTYNEFIGQINKLEKTFVATVNNGKLAMDPQIFCAAKF</sequence>
<reference evidence="1 2" key="1">
    <citation type="submission" date="2022-05" db="EMBL/GenBank/DDBJ databases">
        <authorList>
            <consortium name="Genoscope - CEA"/>
            <person name="William W."/>
        </authorList>
    </citation>
    <scope>NUCLEOTIDE SEQUENCE [LARGE SCALE GENOMIC DNA]</scope>
</reference>
<organism evidence="1 2">
    <name type="scientific">Pocillopora meandrina</name>
    <dbReference type="NCBI Taxonomy" id="46732"/>
    <lineage>
        <taxon>Eukaryota</taxon>
        <taxon>Metazoa</taxon>
        <taxon>Cnidaria</taxon>
        <taxon>Anthozoa</taxon>
        <taxon>Hexacorallia</taxon>
        <taxon>Scleractinia</taxon>
        <taxon>Astrocoeniina</taxon>
        <taxon>Pocilloporidae</taxon>
        <taxon>Pocillopora</taxon>
    </lineage>
</organism>
<protein>
    <submittedName>
        <fullName evidence="1">Uncharacterized protein</fullName>
    </submittedName>
</protein>
<gene>
    <name evidence="1" type="ORF">PMEA_00008252</name>
</gene>
<comment type="caution">
    <text evidence="1">The sequence shown here is derived from an EMBL/GenBank/DDBJ whole genome shotgun (WGS) entry which is preliminary data.</text>
</comment>
<name>A0AAU9WMK0_9CNID</name>
<dbReference type="EMBL" id="CALNXJ010000017">
    <property type="protein sequence ID" value="CAH3119349.1"/>
    <property type="molecule type" value="Genomic_DNA"/>
</dbReference>
<keyword evidence="2" id="KW-1185">Reference proteome</keyword>